<dbReference type="EMBL" id="JALJEJ010000002">
    <property type="protein sequence ID" value="MCJ8208946.1"/>
    <property type="molecule type" value="Genomic_DNA"/>
</dbReference>
<evidence type="ECO:0000313" key="2">
    <source>
        <dbReference type="Proteomes" id="UP001139450"/>
    </source>
</evidence>
<keyword evidence="2" id="KW-1185">Reference proteome</keyword>
<dbReference type="InterPro" id="IPR032032">
    <property type="entry name" value="Tai4"/>
</dbReference>
<evidence type="ECO:0000313" key="1">
    <source>
        <dbReference type="EMBL" id="MCJ8208946.1"/>
    </source>
</evidence>
<protein>
    <submittedName>
        <fullName evidence="1">Type VI secretion system amidase immunity protein Tai4</fullName>
    </submittedName>
</protein>
<dbReference type="Proteomes" id="UP001139450">
    <property type="component" value="Unassembled WGS sequence"/>
</dbReference>
<dbReference type="RefSeq" id="WP_245128781.1">
    <property type="nucleotide sequence ID" value="NZ_JALJEJ010000002.1"/>
</dbReference>
<name>A0A9X1X1B3_9SPHI</name>
<dbReference type="Pfam" id="PF16695">
    <property type="entry name" value="Tai4"/>
    <property type="match status" value="1"/>
</dbReference>
<reference evidence="1" key="1">
    <citation type="submission" date="2022-04" db="EMBL/GenBank/DDBJ databases">
        <title>Mucilaginibacter sp. RS28 isolated from freshwater.</title>
        <authorList>
            <person name="Ko S.-R."/>
        </authorList>
    </citation>
    <scope>NUCLEOTIDE SEQUENCE</scope>
    <source>
        <strain evidence="1">RS28</strain>
    </source>
</reference>
<dbReference type="Gene3D" id="1.20.120.1620">
    <property type="match status" value="1"/>
</dbReference>
<dbReference type="AlphaFoldDB" id="A0A9X1X1B3"/>
<proteinExistence type="predicted"/>
<gene>
    <name evidence="1" type="ORF">MUY27_04445</name>
</gene>
<accession>A0A9X1X1B3</accession>
<organism evidence="1 2">
    <name type="scientific">Mucilaginibacter straminoryzae</name>
    <dbReference type="NCBI Taxonomy" id="2932774"/>
    <lineage>
        <taxon>Bacteria</taxon>
        <taxon>Pseudomonadati</taxon>
        <taxon>Bacteroidota</taxon>
        <taxon>Sphingobacteriia</taxon>
        <taxon>Sphingobacteriales</taxon>
        <taxon>Sphingobacteriaceae</taxon>
        <taxon>Mucilaginibacter</taxon>
    </lineage>
</organism>
<dbReference type="InterPro" id="IPR038314">
    <property type="entry name" value="T6SS_sf"/>
</dbReference>
<comment type="caution">
    <text evidence="1">The sequence shown here is derived from an EMBL/GenBank/DDBJ whole genome shotgun (WGS) entry which is preliminary data.</text>
</comment>
<dbReference type="PROSITE" id="PS51257">
    <property type="entry name" value="PROKAR_LIPOPROTEIN"/>
    <property type="match status" value="1"/>
</dbReference>
<sequence>MNNFLSRFSPVIFVCLLLTILIFSSCHAWFAKDETKKDLAPPQQREWLKQIALCDCLKHAFPKEDCIKNDVSFSILAEFTDFRQHNTYQLIDSLAKLAVKNIEPAQPADYEGKKPYMLGCIDFYHSKSLDSLIKVIEKRNRGSKK</sequence>